<keyword evidence="6 15" id="KW-0732">Signal</keyword>
<evidence type="ECO:0000313" key="17">
    <source>
        <dbReference type="EMBL" id="CAA0820370.1"/>
    </source>
</evidence>
<keyword evidence="18" id="KW-1185">Reference proteome</keyword>
<feature type="signal peptide" evidence="15">
    <location>
        <begin position="1"/>
        <end position="30"/>
    </location>
</feature>
<gene>
    <name evidence="17" type="ORF">SHERM_18372</name>
</gene>
<dbReference type="Gene3D" id="3.30.430.20">
    <property type="entry name" value="Gnk2 domain, C-X8-C-X2-C motif"/>
    <property type="match status" value="1"/>
</dbReference>
<comment type="caution">
    <text evidence="17">The sequence shown here is derived from an EMBL/GenBank/DDBJ whole genome shotgun (WGS) entry which is preliminary data.</text>
</comment>
<evidence type="ECO:0000256" key="3">
    <source>
        <dbReference type="ARBA" id="ARBA00022475"/>
    </source>
</evidence>
<dbReference type="GO" id="GO:0009506">
    <property type="term" value="C:plasmodesma"/>
    <property type="evidence" value="ECO:0007669"/>
    <property type="project" value="UniProtKB-SubCell"/>
</dbReference>
<organism evidence="17 18">
    <name type="scientific">Striga hermonthica</name>
    <name type="common">Purple witchweed</name>
    <name type="synonym">Buchnera hermonthica</name>
    <dbReference type="NCBI Taxonomy" id="68872"/>
    <lineage>
        <taxon>Eukaryota</taxon>
        <taxon>Viridiplantae</taxon>
        <taxon>Streptophyta</taxon>
        <taxon>Embryophyta</taxon>
        <taxon>Tracheophyta</taxon>
        <taxon>Spermatophyta</taxon>
        <taxon>Magnoliopsida</taxon>
        <taxon>eudicotyledons</taxon>
        <taxon>Gunneridae</taxon>
        <taxon>Pentapetalae</taxon>
        <taxon>asterids</taxon>
        <taxon>lamiids</taxon>
        <taxon>Lamiales</taxon>
        <taxon>Orobanchaceae</taxon>
        <taxon>Buchnereae</taxon>
        <taxon>Striga</taxon>
    </lineage>
</organism>
<evidence type="ECO:0000256" key="10">
    <source>
        <dbReference type="ARBA" id="ARBA00023136"/>
    </source>
</evidence>
<dbReference type="Pfam" id="PF01657">
    <property type="entry name" value="Stress-antifung"/>
    <property type="match status" value="1"/>
</dbReference>
<proteinExistence type="inferred from homology"/>
<feature type="region of interest" description="Disordered" evidence="14">
    <location>
        <begin position="139"/>
        <end position="173"/>
    </location>
</feature>
<feature type="compositionally biased region" description="Basic and acidic residues" evidence="14">
    <location>
        <begin position="149"/>
        <end position="165"/>
    </location>
</feature>
<dbReference type="InterPro" id="IPR051378">
    <property type="entry name" value="Cell2Cell_Antifungal"/>
</dbReference>
<evidence type="ECO:0000256" key="11">
    <source>
        <dbReference type="ARBA" id="ARBA00023157"/>
    </source>
</evidence>
<feature type="chain" id="PRO_5040141837" evidence="15">
    <location>
        <begin position="31"/>
        <end position="173"/>
    </location>
</feature>
<dbReference type="InterPro" id="IPR038408">
    <property type="entry name" value="GNK2_sf"/>
</dbReference>
<keyword evidence="5" id="KW-0812">Transmembrane</keyword>
<dbReference type="Proteomes" id="UP001153555">
    <property type="component" value="Unassembled WGS sequence"/>
</dbReference>
<evidence type="ECO:0000256" key="7">
    <source>
        <dbReference type="ARBA" id="ARBA00022737"/>
    </source>
</evidence>
<dbReference type="OrthoDB" id="1097929at2759"/>
<evidence type="ECO:0000256" key="1">
    <source>
        <dbReference type="ARBA" id="ARBA00004251"/>
    </source>
</evidence>
<dbReference type="PROSITE" id="PS51473">
    <property type="entry name" value="GNK2"/>
    <property type="match status" value="1"/>
</dbReference>
<name>A0A9N7R8I2_STRHE</name>
<evidence type="ECO:0000256" key="14">
    <source>
        <dbReference type="SAM" id="MobiDB-lite"/>
    </source>
</evidence>
<keyword evidence="8" id="KW-0965">Cell junction</keyword>
<keyword evidence="2" id="KW-0813">Transport</keyword>
<dbReference type="CDD" id="cd23509">
    <property type="entry name" value="Gnk2-like"/>
    <property type="match status" value="1"/>
</dbReference>
<dbReference type="InterPro" id="IPR002902">
    <property type="entry name" value="GNK2"/>
</dbReference>
<dbReference type="EMBL" id="CACSLK010020742">
    <property type="protein sequence ID" value="CAA0820370.1"/>
    <property type="molecule type" value="Genomic_DNA"/>
</dbReference>
<keyword evidence="4" id="KW-0945">Host-virus interaction</keyword>
<comment type="similarity">
    <text evidence="13">Belongs to the cysteine-rich repeat secretory protein family. Plasmodesmata-located proteins (PDLD) subfamily.</text>
</comment>
<sequence length="173" mass="18560">MPPHPINLPSLFTTALLLLLTGDHPCPALAAVHSLIYVACSPNKYPPNAPYETSLNSLLSSIAASSSDALYNHFSSTAEPPLSTGGSAPTATYGLYQCRGDLTHRDCSLCVADLLGQMTRLCPSAYGSSVQLEGCFVREEKEKEEEEEGKSKKGEKKKNEGESKKGIKSKGRK</sequence>
<evidence type="ECO:0000256" key="9">
    <source>
        <dbReference type="ARBA" id="ARBA00022989"/>
    </source>
</evidence>
<dbReference type="AlphaFoldDB" id="A0A9N7R8I2"/>
<keyword evidence="9" id="KW-1133">Transmembrane helix</keyword>
<dbReference type="GO" id="GO:0005886">
    <property type="term" value="C:plasma membrane"/>
    <property type="evidence" value="ECO:0007669"/>
    <property type="project" value="UniProtKB-SubCell"/>
</dbReference>
<evidence type="ECO:0000256" key="15">
    <source>
        <dbReference type="SAM" id="SignalP"/>
    </source>
</evidence>
<evidence type="ECO:0000256" key="13">
    <source>
        <dbReference type="ARBA" id="ARBA00038393"/>
    </source>
</evidence>
<evidence type="ECO:0000256" key="6">
    <source>
        <dbReference type="ARBA" id="ARBA00022729"/>
    </source>
</evidence>
<keyword evidence="7" id="KW-0677">Repeat</keyword>
<evidence type="ECO:0000256" key="2">
    <source>
        <dbReference type="ARBA" id="ARBA00022448"/>
    </source>
</evidence>
<keyword evidence="10" id="KW-0472">Membrane</keyword>
<dbReference type="FunFam" id="3.30.430.20:FF:000001">
    <property type="entry name" value="cysteine-rich repeat secretory protein 3"/>
    <property type="match status" value="1"/>
</dbReference>
<evidence type="ECO:0000313" key="18">
    <source>
        <dbReference type="Proteomes" id="UP001153555"/>
    </source>
</evidence>
<accession>A0A9N7R8I2</accession>
<evidence type="ECO:0000256" key="8">
    <source>
        <dbReference type="ARBA" id="ARBA00022949"/>
    </source>
</evidence>
<evidence type="ECO:0000256" key="12">
    <source>
        <dbReference type="ARBA" id="ARBA00024184"/>
    </source>
</evidence>
<dbReference type="PANTHER" id="PTHR32080:SF2">
    <property type="entry name" value="PLASMODESMATA-LOCATED PROTEIN 8"/>
    <property type="match status" value="1"/>
</dbReference>
<reference evidence="17" key="1">
    <citation type="submission" date="2019-12" db="EMBL/GenBank/DDBJ databases">
        <authorList>
            <person name="Scholes J."/>
        </authorList>
    </citation>
    <scope>NUCLEOTIDE SEQUENCE</scope>
</reference>
<keyword evidence="3" id="KW-1003">Cell membrane</keyword>
<keyword evidence="11" id="KW-1015">Disulfide bond</keyword>
<evidence type="ECO:0000259" key="16">
    <source>
        <dbReference type="PROSITE" id="PS51473"/>
    </source>
</evidence>
<dbReference type="PANTHER" id="PTHR32080">
    <property type="entry name" value="ANTIFUNGAL PROTEIN GINKBILOBIN-2-LIKE"/>
    <property type="match status" value="1"/>
</dbReference>
<evidence type="ECO:0000256" key="4">
    <source>
        <dbReference type="ARBA" id="ARBA00022581"/>
    </source>
</evidence>
<feature type="domain" description="Gnk2-homologous" evidence="16">
    <location>
        <begin position="33"/>
        <end position="144"/>
    </location>
</feature>
<comment type="subcellular location">
    <subcellularLocation>
        <location evidence="12">Cell junction</location>
        <location evidence="12">Plasmodesma</location>
    </subcellularLocation>
    <subcellularLocation>
        <location evidence="1">Cell membrane</location>
        <topology evidence="1">Single-pass type I membrane protein</topology>
    </subcellularLocation>
</comment>
<protein>
    <submittedName>
        <fullName evidence="17">Cysteine-rich repeat secretory protein 15</fullName>
    </submittedName>
</protein>
<evidence type="ECO:0000256" key="5">
    <source>
        <dbReference type="ARBA" id="ARBA00022692"/>
    </source>
</evidence>